<sequence>MNGPFHALPKTKHHFTKLLKQCSATRSLAGTKHLHASILSSGLELTHLPSAAAVAYAKCGHVSYARKLFDEMPERSSLLYNTIMKMYIQYGSSYEAIKLLVEMVRLGKYEPDNYTYPIVIKACTDLNLCKLGIVLHGRTLVNGYDMDSFVQNCLIAMYMNFGEVNAARKVFDEMWERSVVSWNTMISGYFKNGYAKQALAVFDWMVNSGVEPDCASVVSVLPACGYLKEIEVGKRVHAFIENKALANNIKACNALVDMYVKFGSVKEARLIFDKMSDRDVVTWTSMIYGYTLNGEVMNALDLFRLMHFEGVRPNSLTIASLLSACSSLKDGQSLHGWTIRQKLECDVLAETALIDMYAKCNHIELSLRVFGRTSKKRTVPWNAILSGCIHNGLVREAVELFKQMLMEVVEPDEATLNSLLPAYAILADLQPATSIHCYLIRSGFLSSTEVATKLIDIYSKCGVLESAYKIFNGIPEKNKDIVLWSVIIAAYGRHGHGETAVSLFKEMVRSGVKPNEVTFTSALHACSHAGLVDEGLNLFHFMLENHKTSPCADHYTCIVDLLGRAGRLDEAYNLIRTMPFKPTHAVWGALLGACVIHENVELGEVAAKWLFELEPENTGNYVLMAKIYAAVGRWKDAENVRDMMNEIGLRKTPAHSLIEVRNM</sequence>
<protein>
    <submittedName>
        <fullName evidence="1">Pentatricopeptide repeat-containing protein</fullName>
    </submittedName>
</protein>
<accession>A0ACC1X8V8</accession>
<evidence type="ECO:0000313" key="2">
    <source>
        <dbReference type="Proteomes" id="UP001164539"/>
    </source>
</evidence>
<proteinExistence type="predicted"/>
<gene>
    <name evidence="1" type="ORF">OWV82_020921</name>
</gene>
<dbReference type="Proteomes" id="UP001164539">
    <property type="component" value="Chromosome 11"/>
</dbReference>
<name>A0ACC1X8V8_MELAZ</name>
<organism evidence="1 2">
    <name type="scientific">Melia azedarach</name>
    <name type="common">Chinaberry tree</name>
    <dbReference type="NCBI Taxonomy" id="155640"/>
    <lineage>
        <taxon>Eukaryota</taxon>
        <taxon>Viridiplantae</taxon>
        <taxon>Streptophyta</taxon>
        <taxon>Embryophyta</taxon>
        <taxon>Tracheophyta</taxon>
        <taxon>Spermatophyta</taxon>
        <taxon>Magnoliopsida</taxon>
        <taxon>eudicotyledons</taxon>
        <taxon>Gunneridae</taxon>
        <taxon>Pentapetalae</taxon>
        <taxon>rosids</taxon>
        <taxon>malvids</taxon>
        <taxon>Sapindales</taxon>
        <taxon>Meliaceae</taxon>
        <taxon>Melia</taxon>
    </lineage>
</organism>
<keyword evidence="2" id="KW-1185">Reference proteome</keyword>
<comment type="caution">
    <text evidence="1">The sequence shown here is derived from an EMBL/GenBank/DDBJ whole genome shotgun (WGS) entry which is preliminary data.</text>
</comment>
<dbReference type="EMBL" id="CM051404">
    <property type="protein sequence ID" value="KAJ4707397.1"/>
    <property type="molecule type" value="Genomic_DNA"/>
</dbReference>
<evidence type="ECO:0000313" key="1">
    <source>
        <dbReference type="EMBL" id="KAJ4707397.1"/>
    </source>
</evidence>
<reference evidence="1 2" key="1">
    <citation type="journal article" date="2023" name="Science">
        <title>Complex scaffold remodeling in plant triterpene biosynthesis.</title>
        <authorList>
            <person name="De La Pena R."/>
            <person name="Hodgson H."/>
            <person name="Liu J.C."/>
            <person name="Stephenson M.J."/>
            <person name="Martin A.C."/>
            <person name="Owen C."/>
            <person name="Harkess A."/>
            <person name="Leebens-Mack J."/>
            <person name="Jimenez L.E."/>
            <person name="Osbourn A."/>
            <person name="Sattely E.S."/>
        </authorList>
    </citation>
    <scope>NUCLEOTIDE SEQUENCE [LARGE SCALE GENOMIC DNA]</scope>
    <source>
        <strain evidence="2">cv. JPN11</strain>
        <tissue evidence="1">Leaf</tissue>
    </source>
</reference>